<dbReference type="InterPro" id="IPR050378">
    <property type="entry name" value="Metallo-dep_Hydrolases_sf"/>
</dbReference>
<dbReference type="SUPFAM" id="SSF51338">
    <property type="entry name" value="Composite domain of metallo-dependent hydrolases"/>
    <property type="match status" value="1"/>
</dbReference>
<name>A0ABR8Q0A1_9CLOT</name>
<evidence type="ECO:0000313" key="2">
    <source>
        <dbReference type="EMBL" id="MBD7913850.1"/>
    </source>
</evidence>
<dbReference type="CDD" id="cd01297">
    <property type="entry name" value="D-aminoacylase"/>
    <property type="match status" value="1"/>
</dbReference>
<feature type="domain" description="Amidohydrolase 3" evidence="1">
    <location>
        <begin position="409"/>
        <end position="516"/>
    </location>
</feature>
<proteinExistence type="predicted"/>
<sequence length="533" mass="59561">MLDILITNGLIVDGTGSQAYNMDLGIKEGKIVKIEKSIEEDAKRILNAEGLIVSPGFIDVHSHNDLVPFMDEEIQNLKIRQGVTTELVGQCGLGVIPCLEDESKLWKNYIKGVVGSPNIKFDFKDVKDYFNKISNKGIKNNYAVLISHGAIRAKVKGFDSSEANENEIKDMCILIENAMRQGAIGMSLGLQYMPGIYSGEKELIELCKIVKNYNGVVMVHVRNHDRNIIKAINEVINIARISGVRIHISHMRSYDSKELGCKAEKLINLVDEAIKNGVDITFDEHLYLSGSTLMTQLLPPWITQDGNEVMLKMLKDNNTIERIKKELEDLNTNYVGWDNYSSIASWDGILITSLNKEENLKYIGRTVGEISREENIHPVNFVANLLVSEESGVGIVTLNIFSEEDTINLIKHPLQMVGSDSIPAGDPHPRLYGNYPLFIGKYIRDKKALSLEEGIYKCTLLPATTLGLEDRGVLTIGKIADITIFDFDNIVGYEDYINKSRSPKGIKYVIVNGKLIMDNELILEDKNGIVVNK</sequence>
<dbReference type="Pfam" id="PF07969">
    <property type="entry name" value="Amidohydro_3"/>
    <property type="match status" value="2"/>
</dbReference>
<dbReference type="InterPro" id="IPR032466">
    <property type="entry name" value="Metal_Hydrolase"/>
</dbReference>
<keyword evidence="3" id="KW-1185">Reference proteome</keyword>
<dbReference type="InterPro" id="IPR023100">
    <property type="entry name" value="D-aminoacylase_insert_dom_sf"/>
</dbReference>
<gene>
    <name evidence="2" type="ORF">H9660_01685</name>
</gene>
<dbReference type="SUPFAM" id="SSF51556">
    <property type="entry name" value="Metallo-dependent hydrolases"/>
    <property type="match status" value="1"/>
</dbReference>
<protein>
    <submittedName>
        <fullName evidence="2">D-aminoacylase</fullName>
    </submittedName>
</protein>
<accession>A0ABR8Q0A1</accession>
<organism evidence="2 3">
    <name type="scientific">Clostridium gallinarum</name>
    <dbReference type="NCBI Taxonomy" id="2762246"/>
    <lineage>
        <taxon>Bacteria</taxon>
        <taxon>Bacillati</taxon>
        <taxon>Bacillota</taxon>
        <taxon>Clostridia</taxon>
        <taxon>Eubacteriales</taxon>
        <taxon>Clostridiaceae</taxon>
        <taxon>Clostridium</taxon>
    </lineage>
</organism>
<dbReference type="PANTHER" id="PTHR11647">
    <property type="entry name" value="HYDRANTOINASE/DIHYDROPYRIMIDINASE FAMILY MEMBER"/>
    <property type="match status" value="1"/>
</dbReference>
<dbReference type="InterPro" id="IPR013108">
    <property type="entry name" value="Amidohydro_3"/>
</dbReference>
<dbReference type="Proteomes" id="UP000640335">
    <property type="component" value="Unassembled WGS sequence"/>
</dbReference>
<reference evidence="2 3" key="1">
    <citation type="submission" date="2020-08" db="EMBL/GenBank/DDBJ databases">
        <title>A Genomic Blueprint of the Chicken Gut Microbiome.</title>
        <authorList>
            <person name="Gilroy R."/>
            <person name="Ravi A."/>
            <person name="Getino M."/>
            <person name="Pursley I."/>
            <person name="Horton D.L."/>
            <person name="Alikhan N.-F."/>
            <person name="Baker D."/>
            <person name="Gharbi K."/>
            <person name="Hall N."/>
            <person name="Watson M."/>
            <person name="Adriaenssens E.M."/>
            <person name="Foster-Nyarko E."/>
            <person name="Jarju S."/>
            <person name="Secka A."/>
            <person name="Antonio M."/>
            <person name="Oren A."/>
            <person name="Chaudhuri R."/>
            <person name="La Ragione R.M."/>
            <person name="Hildebrand F."/>
            <person name="Pallen M.J."/>
        </authorList>
    </citation>
    <scope>NUCLEOTIDE SEQUENCE [LARGE SCALE GENOMIC DNA]</scope>
    <source>
        <strain evidence="2 3">Sa3CUN1</strain>
    </source>
</reference>
<evidence type="ECO:0000259" key="1">
    <source>
        <dbReference type="Pfam" id="PF07969"/>
    </source>
</evidence>
<dbReference type="PANTHER" id="PTHR11647:SF1">
    <property type="entry name" value="COLLAPSIN RESPONSE MEDIATOR PROTEIN"/>
    <property type="match status" value="1"/>
</dbReference>
<comment type="caution">
    <text evidence="2">The sequence shown here is derived from an EMBL/GenBank/DDBJ whole genome shotgun (WGS) entry which is preliminary data.</text>
</comment>
<dbReference type="Gene3D" id="2.30.40.10">
    <property type="entry name" value="Urease, subunit C, domain 1"/>
    <property type="match status" value="1"/>
</dbReference>
<dbReference type="EMBL" id="JACSQZ010000004">
    <property type="protein sequence ID" value="MBD7913850.1"/>
    <property type="molecule type" value="Genomic_DNA"/>
</dbReference>
<evidence type="ECO:0000313" key="3">
    <source>
        <dbReference type="Proteomes" id="UP000640335"/>
    </source>
</evidence>
<dbReference type="Gene3D" id="3.30.1490.130">
    <property type="entry name" value="D-aminoacylase. Domain 3"/>
    <property type="match status" value="1"/>
</dbReference>
<dbReference type="InterPro" id="IPR011059">
    <property type="entry name" value="Metal-dep_hydrolase_composite"/>
</dbReference>
<dbReference type="Gene3D" id="3.20.20.140">
    <property type="entry name" value="Metal-dependent hydrolases"/>
    <property type="match status" value="1"/>
</dbReference>
<feature type="domain" description="Amidohydrolase 3" evidence="1">
    <location>
        <begin position="45"/>
        <end position="279"/>
    </location>
</feature>